<dbReference type="CDD" id="cd12797">
    <property type="entry name" value="M23_peptidase"/>
    <property type="match status" value="1"/>
</dbReference>
<protein>
    <submittedName>
        <fullName evidence="3">M23 family metallopeptidase</fullName>
    </submittedName>
</protein>
<dbReference type="RefSeq" id="WP_217776919.1">
    <property type="nucleotide sequence ID" value="NZ_JAHRWL010000001.1"/>
</dbReference>
<dbReference type="PANTHER" id="PTHR21666:SF289">
    <property type="entry name" value="L-ALA--D-GLU ENDOPEPTIDASE"/>
    <property type="match status" value="1"/>
</dbReference>
<name>A0ABS6N510_9RHOB</name>
<dbReference type="PANTHER" id="PTHR21666">
    <property type="entry name" value="PEPTIDASE-RELATED"/>
    <property type="match status" value="1"/>
</dbReference>
<accession>A0ABS6N510</accession>
<feature type="signal peptide" evidence="1">
    <location>
        <begin position="1"/>
        <end position="18"/>
    </location>
</feature>
<evidence type="ECO:0000313" key="3">
    <source>
        <dbReference type="EMBL" id="MBV2359086.1"/>
    </source>
</evidence>
<organism evidence="3 4">
    <name type="scientific">Thalassococcus arenae</name>
    <dbReference type="NCBI Taxonomy" id="2851652"/>
    <lineage>
        <taxon>Bacteria</taxon>
        <taxon>Pseudomonadati</taxon>
        <taxon>Pseudomonadota</taxon>
        <taxon>Alphaproteobacteria</taxon>
        <taxon>Rhodobacterales</taxon>
        <taxon>Roseobacteraceae</taxon>
        <taxon>Thalassococcus</taxon>
    </lineage>
</organism>
<reference evidence="3" key="1">
    <citation type="submission" date="2021-06" db="EMBL/GenBank/DDBJ databases">
        <title>Thalassococcus sp. CAU 1522 isolated from sea sand, Republic of Korea.</title>
        <authorList>
            <person name="Kim W."/>
        </authorList>
    </citation>
    <scope>NUCLEOTIDE SEQUENCE</scope>
    <source>
        <strain evidence="3">CAU 1522</strain>
    </source>
</reference>
<sequence>MRASALILAASVAAPAAAEAPLLTLPIDCTLGETCFIQQFVDHDPGPGATDFACGTLSYDGHQGTDFGLPTHADMIRGVPVLAAAPGTVRAIRNSMPDQVMTADNAAQIEGRDCGNGLVIEHDDGWETQYCHMKQGSVTVRAGDRVERGAVLGQVGLSGRTEFPHIHLSVRHNGETVDPFQPETPNQCDAPEGDSLWQVTPAYVPGGLLDAGFATRIPDFAAVKAGTAAETLSAGSPALVVFGFGYGARAGDVMAITVTGPQGVLADNRATIDRPQAQFFRATGRRARGDWPAGDYTGTVVLERAGAEIARRTVSLAID</sequence>
<dbReference type="Pfam" id="PF01551">
    <property type="entry name" value="Peptidase_M23"/>
    <property type="match status" value="1"/>
</dbReference>
<feature type="chain" id="PRO_5046465312" evidence="1">
    <location>
        <begin position="19"/>
        <end position="319"/>
    </location>
</feature>
<proteinExistence type="predicted"/>
<dbReference type="InterPro" id="IPR016047">
    <property type="entry name" value="M23ase_b-sheet_dom"/>
</dbReference>
<feature type="domain" description="M23ase beta-sheet core" evidence="2">
    <location>
        <begin position="61"/>
        <end position="179"/>
    </location>
</feature>
<gene>
    <name evidence="3" type="ORF">KUH32_04800</name>
</gene>
<evidence type="ECO:0000259" key="2">
    <source>
        <dbReference type="Pfam" id="PF01551"/>
    </source>
</evidence>
<keyword evidence="4" id="KW-1185">Reference proteome</keyword>
<dbReference type="InterPro" id="IPR050570">
    <property type="entry name" value="Cell_wall_metabolism_enzyme"/>
</dbReference>
<evidence type="ECO:0000313" key="4">
    <source>
        <dbReference type="Proteomes" id="UP001166293"/>
    </source>
</evidence>
<evidence type="ECO:0000256" key="1">
    <source>
        <dbReference type="SAM" id="SignalP"/>
    </source>
</evidence>
<comment type="caution">
    <text evidence="3">The sequence shown here is derived from an EMBL/GenBank/DDBJ whole genome shotgun (WGS) entry which is preliminary data.</text>
</comment>
<keyword evidence="1" id="KW-0732">Signal</keyword>
<dbReference type="EMBL" id="JAHRWL010000001">
    <property type="protein sequence ID" value="MBV2359086.1"/>
    <property type="molecule type" value="Genomic_DNA"/>
</dbReference>
<dbReference type="Proteomes" id="UP001166293">
    <property type="component" value="Unassembled WGS sequence"/>
</dbReference>